<keyword evidence="5" id="KW-0131">Cell cycle</keyword>
<accession>A0A1Q3CTF5</accession>
<dbReference type="GO" id="GO:0000796">
    <property type="term" value="C:condensin complex"/>
    <property type="evidence" value="ECO:0007669"/>
    <property type="project" value="TreeGrafter"/>
</dbReference>
<evidence type="ECO:0000256" key="4">
    <source>
        <dbReference type="ARBA" id="ARBA00023242"/>
    </source>
</evidence>
<gene>
    <name evidence="8" type="ORF">CFOL_v3_26983</name>
</gene>
<evidence type="ECO:0000256" key="2">
    <source>
        <dbReference type="ARBA" id="ARBA00022618"/>
    </source>
</evidence>
<dbReference type="EMBL" id="BDDD01002921">
    <property type="protein sequence ID" value="GAV83536.1"/>
    <property type="molecule type" value="Genomic_DNA"/>
</dbReference>
<evidence type="ECO:0000256" key="1">
    <source>
        <dbReference type="ARBA" id="ARBA00004123"/>
    </source>
</evidence>
<dbReference type="SUPFAM" id="SSF48371">
    <property type="entry name" value="ARM repeat"/>
    <property type="match status" value="1"/>
</dbReference>
<dbReference type="InterPro" id="IPR026971">
    <property type="entry name" value="CND1/NCAPD3"/>
</dbReference>
<feature type="compositionally biased region" description="Polar residues" evidence="6">
    <location>
        <begin position="218"/>
        <end position="227"/>
    </location>
</feature>
<dbReference type="Proteomes" id="UP000187406">
    <property type="component" value="Unassembled WGS sequence"/>
</dbReference>
<evidence type="ECO:0000259" key="7">
    <source>
        <dbReference type="Pfam" id="PF12717"/>
    </source>
</evidence>
<name>A0A1Q3CTF5_CEPFO</name>
<dbReference type="GO" id="GO:0010032">
    <property type="term" value="P:meiotic chromosome condensation"/>
    <property type="evidence" value="ECO:0007669"/>
    <property type="project" value="TreeGrafter"/>
</dbReference>
<organism evidence="8 9">
    <name type="scientific">Cephalotus follicularis</name>
    <name type="common">Albany pitcher plant</name>
    <dbReference type="NCBI Taxonomy" id="3775"/>
    <lineage>
        <taxon>Eukaryota</taxon>
        <taxon>Viridiplantae</taxon>
        <taxon>Streptophyta</taxon>
        <taxon>Embryophyta</taxon>
        <taxon>Tracheophyta</taxon>
        <taxon>Spermatophyta</taxon>
        <taxon>Magnoliopsida</taxon>
        <taxon>eudicotyledons</taxon>
        <taxon>Gunneridae</taxon>
        <taxon>Pentapetalae</taxon>
        <taxon>rosids</taxon>
        <taxon>fabids</taxon>
        <taxon>Oxalidales</taxon>
        <taxon>Cephalotaceae</taxon>
        <taxon>Cephalotus</taxon>
    </lineage>
</organism>
<evidence type="ECO:0000256" key="5">
    <source>
        <dbReference type="ARBA" id="ARBA00023306"/>
    </source>
</evidence>
<evidence type="ECO:0000313" key="9">
    <source>
        <dbReference type="Proteomes" id="UP000187406"/>
    </source>
</evidence>
<feature type="domain" description="Condensin complex subunit 1 C-terminal" evidence="7">
    <location>
        <begin position="1"/>
        <end position="96"/>
    </location>
</feature>
<dbReference type="GO" id="GO:0051301">
    <property type="term" value="P:cell division"/>
    <property type="evidence" value="ECO:0007669"/>
    <property type="project" value="UniProtKB-KW"/>
</dbReference>
<dbReference type="Pfam" id="PF12717">
    <property type="entry name" value="Cnd1"/>
    <property type="match status" value="1"/>
</dbReference>
<comment type="subcellular location">
    <subcellularLocation>
        <location evidence="1">Nucleus</location>
    </subcellularLocation>
</comment>
<dbReference type="PANTHER" id="PTHR14222">
    <property type="entry name" value="CONDENSIN"/>
    <property type="match status" value="1"/>
</dbReference>
<keyword evidence="2" id="KW-0132">Cell division</keyword>
<reference evidence="9" key="1">
    <citation type="submission" date="2016-04" db="EMBL/GenBank/DDBJ databases">
        <title>Cephalotus genome sequencing.</title>
        <authorList>
            <person name="Fukushima K."/>
            <person name="Hasebe M."/>
            <person name="Fang X."/>
        </authorList>
    </citation>
    <scope>NUCLEOTIDE SEQUENCE [LARGE SCALE GENOMIC DNA]</scope>
    <source>
        <strain evidence="9">cv. St1</strain>
    </source>
</reference>
<dbReference type="InterPro" id="IPR016024">
    <property type="entry name" value="ARM-type_fold"/>
</dbReference>
<dbReference type="STRING" id="3775.A0A1Q3CTF5"/>
<dbReference type="OrthoDB" id="436262at2759"/>
<dbReference type="GO" id="GO:0000779">
    <property type="term" value="C:condensed chromosome, centromeric region"/>
    <property type="evidence" value="ECO:0007669"/>
    <property type="project" value="TreeGrafter"/>
</dbReference>
<dbReference type="GO" id="GO:0007076">
    <property type="term" value="P:mitotic chromosome condensation"/>
    <property type="evidence" value="ECO:0007669"/>
    <property type="project" value="InterPro"/>
</dbReference>
<keyword evidence="9" id="KW-1185">Reference proteome</keyword>
<evidence type="ECO:0000313" key="8">
    <source>
        <dbReference type="EMBL" id="GAV83536.1"/>
    </source>
</evidence>
<comment type="caution">
    <text evidence="8">The sequence shown here is derived from an EMBL/GenBank/DDBJ whole genome shotgun (WGS) entry which is preliminary data.</text>
</comment>
<keyword evidence="3" id="KW-0498">Mitosis</keyword>
<dbReference type="PANTHER" id="PTHR14222:SF2">
    <property type="entry name" value="CONDENSIN COMPLEX SUBUNIT 1"/>
    <property type="match status" value="1"/>
</dbReference>
<dbReference type="GO" id="GO:0042393">
    <property type="term" value="F:histone binding"/>
    <property type="evidence" value="ECO:0007669"/>
    <property type="project" value="TreeGrafter"/>
</dbReference>
<dbReference type="InterPro" id="IPR032682">
    <property type="entry name" value="Cnd1_C"/>
</dbReference>
<keyword evidence="4" id="KW-0539">Nucleus</keyword>
<sequence>MALRVEDDDERISNLAKLFFHELSKKGSNPINLLPDILGKLANQNLKKESFCNIIQFLIGSIKKDKQMEALVEKLCNRFSGVTDVRQWEYISYCLSQLAFTEKGMKKLIELFKTYEPALSEDSVMDHFRNIMNKGKKFAKPELKVCIEEFEEKLNKFHMERKDQEVTARSAQIHQQKICGKEGFVVARNAGEDSAEFDITEDTTDGEVVGPSMEQRTRSLNDASNSELVAPEEYRGSSSEVAESEPDGIEVKSPDINVKGAFKSSDKKSIVKNQNSDISAVTRRNIRSKRR</sequence>
<proteinExistence type="predicted"/>
<protein>
    <submittedName>
        <fullName evidence="8">Cnd1 domain-containing protein</fullName>
    </submittedName>
</protein>
<feature type="region of interest" description="Disordered" evidence="6">
    <location>
        <begin position="214"/>
        <end position="291"/>
    </location>
</feature>
<dbReference type="GO" id="GO:0005634">
    <property type="term" value="C:nucleus"/>
    <property type="evidence" value="ECO:0007669"/>
    <property type="project" value="UniProtKB-SubCell"/>
</dbReference>
<evidence type="ECO:0000256" key="6">
    <source>
        <dbReference type="SAM" id="MobiDB-lite"/>
    </source>
</evidence>
<dbReference type="InParanoid" id="A0A1Q3CTF5"/>
<evidence type="ECO:0000256" key="3">
    <source>
        <dbReference type="ARBA" id="ARBA00022776"/>
    </source>
</evidence>
<dbReference type="AlphaFoldDB" id="A0A1Q3CTF5"/>